<organism evidence="2 3">
    <name type="scientific">Pseudohongiella nitratireducens</name>
    <dbReference type="NCBI Taxonomy" id="1768907"/>
    <lineage>
        <taxon>Bacteria</taxon>
        <taxon>Pseudomonadati</taxon>
        <taxon>Pseudomonadota</taxon>
        <taxon>Gammaproteobacteria</taxon>
        <taxon>Pseudomonadales</taxon>
        <taxon>Pseudohongiellaceae</taxon>
        <taxon>Pseudohongiella</taxon>
    </lineage>
</organism>
<sequence>MNSLLVRMLVWIIVFLIVVVAAFFWNEARKEVVYLCGNFISGIEESSVRRQLDTANLLGYQSEETATGRQIVAQSVFNLNMYQCVVYLDQDGIVTGYQLN</sequence>
<reference evidence="2" key="2">
    <citation type="submission" date="2020-09" db="EMBL/GenBank/DDBJ databases">
        <authorList>
            <person name="Sun Q."/>
            <person name="Zhou Y."/>
        </authorList>
    </citation>
    <scope>NUCLEOTIDE SEQUENCE</scope>
    <source>
        <strain evidence="2">CGMCC 1.15425</strain>
    </source>
</reference>
<keyword evidence="3" id="KW-1185">Reference proteome</keyword>
<feature type="transmembrane region" description="Helical" evidence="1">
    <location>
        <begin position="6"/>
        <end position="25"/>
    </location>
</feature>
<reference evidence="2" key="1">
    <citation type="journal article" date="2014" name="Int. J. Syst. Evol. Microbiol.">
        <title>Complete genome sequence of Corynebacterium casei LMG S-19264T (=DSM 44701T), isolated from a smear-ripened cheese.</title>
        <authorList>
            <consortium name="US DOE Joint Genome Institute (JGI-PGF)"/>
            <person name="Walter F."/>
            <person name="Albersmeier A."/>
            <person name="Kalinowski J."/>
            <person name="Ruckert C."/>
        </authorList>
    </citation>
    <scope>NUCLEOTIDE SEQUENCE</scope>
    <source>
        <strain evidence="2">CGMCC 1.15425</strain>
    </source>
</reference>
<comment type="caution">
    <text evidence="2">The sequence shown here is derived from an EMBL/GenBank/DDBJ whole genome shotgun (WGS) entry which is preliminary data.</text>
</comment>
<keyword evidence="1" id="KW-0472">Membrane</keyword>
<dbReference type="RefSeq" id="WP_068893757.1">
    <property type="nucleotide sequence ID" value="NZ_BMIY01000011.1"/>
</dbReference>
<dbReference type="Proteomes" id="UP000627715">
    <property type="component" value="Unassembled WGS sequence"/>
</dbReference>
<gene>
    <name evidence="2" type="ORF">GCM10011403_25130</name>
</gene>
<evidence type="ECO:0000256" key="1">
    <source>
        <dbReference type="SAM" id="Phobius"/>
    </source>
</evidence>
<evidence type="ECO:0000313" key="2">
    <source>
        <dbReference type="EMBL" id="GFZ81008.1"/>
    </source>
</evidence>
<protein>
    <submittedName>
        <fullName evidence="2">Uncharacterized protein</fullName>
    </submittedName>
</protein>
<dbReference type="AlphaFoldDB" id="A0A916QMV9"/>
<keyword evidence="1" id="KW-0812">Transmembrane</keyword>
<evidence type="ECO:0000313" key="3">
    <source>
        <dbReference type="Proteomes" id="UP000627715"/>
    </source>
</evidence>
<dbReference type="OrthoDB" id="6332464at2"/>
<keyword evidence="1" id="KW-1133">Transmembrane helix</keyword>
<proteinExistence type="predicted"/>
<accession>A0A916QMV9</accession>
<name>A0A916QMV9_9GAMM</name>
<dbReference type="EMBL" id="BMIY01000011">
    <property type="protein sequence ID" value="GFZ81008.1"/>
    <property type="molecule type" value="Genomic_DNA"/>
</dbReference>